<dbReference type="PANTHER" id="PTHR11439">
    <property type="entry name" value="GAG-POL-RELATED RETROTRANSPOSON"/>
    <property type="match status" value="1"/>
</dbReference>
<evidence type="ECO:0000313" key="1">
    <source>
        <dbReference type="EMBL" id="KAG2570656.1"/>
    </source>
</evidence>
<proteinExistence type="predicted"/>
<gene>
    <name evidence="1" type="ORF">PVAP13_7KG077972</name>
</gene>
<protein>
    <submittedName>
        <fullName evidence="1">Uncharacterized protein</fullName>
    </submittedName>
</protein>
<keyword evidence="2" id="KW-1185">Reference proteome</keyword>
<reference evidence="1" key="1">
    <citation type="submission" date="2020-05" db="EMBL/GenBank/DDBJ databases">
        <title>WGS assembly of Panicum virgatum.</title>
        <authorList>
            <person name="Lovell J.T."/>
            <person name="Jenkins J."/>
            <person name="Shu S."/>
            <person name="Juenger T.E."/>
            <person name="Schmutz J."/>
        </authorList>
    </citation>
    <scope>NUCLEOTIDE SEQUENCE</scope>
    <source>
        <strain evidence="1">AP13</strain>
    </source>
</reference>
<comment type="caution">
    <text evidence="1">The sequence shown here is derived from an EMBL/GenBank/DDBJ whole genome shotgun (WGS) entry which is preliminary data.</text>
</comment>
<organism evidence="1 2">
    <name type="scientific">Panicum virgatum</name>
    <name type="common">Blackwell switchgrass</name>
    <dbReference type="NCBI Taxonomy" id="38727"/>
    <lineage>
        <taxon>Eukaryota</taxon>
        <taxon>Viridiplantae</taxon>
        <taxon>Streptophyta</taxon>
        <taxon>Embryophyta</taxon>
        <taxon>Tracheophyta</taxon>
        <taxon>Spermatophyta</taxon>
        <taxon>Magnoliopsida</taxon>
        <taxon>Liliopsida</taxon>
        <taxon>Poales</taxon>
        <taxon>Poaceae</taxon>
        <taxon>PACMAD clade</taxon>
        <taxon>Panicoideae</taxon>
        <taxon>Panicodae</taxon>
        <taxon>Paniceae</taxon>
        <taxon>Panicinae</taxon>
        <taxon>Panicum</taxon>
        <taxon>Panicum sect. Hiantes</taxon>
    </lineage>
</organism>
<name>A0A8T0QIV7_PANVG</name>
<sequence length="146" mass="16451">MEKRKSTTGVVFFPGGNIITWSSQKQRVVSLSSCESEYIAAATGACQGVRLSRLLADLTRSDVKKFSLFIDNKSALELCKNPVFHERTKHIDTRYHYIKDCVANGVVDVEHVRTDEQLADILTKPLGRVRFIELRRQLGVVRAGQD</sequence>
<dbReference type="Proteomes" id="UP000823388">
    <property type="component" value="Chromosome 7K"/>
</dbReference>
<evidence type="ECO:0000313" key="2">
    <source>
        <dbReference type="Proteomes" id="UP000823388"/>
    </source>
</evidence>
<dbReference type="AlphaFoldDB" id="A0A8T0QIV7"/>
<dbReference type="PANTHER" id="PTHR11439:SF515">
    <property type="entry name" value="GAG-POL POLYPROTEIN"/>
    <property type="match status" value="1"/>
</dbReference>
<dbReference type="CDD" id="cd09272">
    <property type="entry name" value="RNase_HI_RT_Ty1"/>
    <property type="match status" value="1"/>
</dbReference>
<dbReference type="EMBL" id="CM029049">
    <property type="protein sequence ID" value="KAG2570656.1"/>
    <property type="molecule type" value="Genomic_DNA"/>
</dbReference>
<accession>A0A8T0QIV7</accession>